<dbReference type="EMBL" id="SACS01000019">
    <property type="protein sequence ID" value="RVU34338.1"/>
    <property type="molecule type" value="Genomic_DNA"/>
</dbReference>
<dbReference type="AlphaFoldDB" id="A0A437QIF4"/>
<reference evidence="2 3" key="1">
    <citation type="submission" date="2019-01" db="EMBL/GenBank/DDBJ databases">
        <authorList>
            <person name="Chen W.-M."/>
        </authorList>
    </citation>
    <scope>NUCLEOTIDE SEQUENCE [LARGE SCALE GENOMIC DNA]</scope>
    <source>
        <strain evidence="2 3">KYPC3</strain>
    </source>
</reference>
<dbReference type="Proteomes" id="UP000283077">
    <property type="component" value="Unassembled WGS sequence"/>
</dbReference>
<dbReference type="RefSeq" id="WP_127700310.1">
    <property type="nucleotide sequence ID" value="NZ_SACS01000019.1"/>
</dbReference>
<keyword evidence="3" id="KW-1185">Reference proteome</keyword>
<protein>
    <submittedName>
        <fullName evidence="2">DUF4194 domain-containing protein</fullName>
    </submittedName>
</protein>
<sequence length="226" mass="26229">MQQPTTTTARFPAEHAASPNITNPNITNQSPEALRSEVLIRLLKGPLYRSRHRPCWEFLQKEQHTVRDYLATIGLSLLLDDSEGYAFLRQQQNDEDDQDKQDKPKLLSRRQLTFSQSLLLVALRKRLAEHDSEESAPRLIVQRQEMQQWLSSYAEEVSNEVKQLRDFDALIKKIAEMGFITALPNHPDEFEVQRILKAFISAEQIITFQQLLTSKQQLIDQESQDE</sequence>
<comment type="caution">
    <text evidence="2">The sequence shown here is derived from an EMBL/GenBank/DDBJ whole genome shotgun (WGS) entry which is preliminary data.</text>
</comment>
<evidence type="ECO:0000313" key="2">
    <source>
        <dbReference type="EMBL" id="RVU34338.1"/>
    </source>
</evidence>
<accession>A0A437QIF4</accession>
<evidence type="ECO:0000256" key="1">
    <source>
        <dbReference type="SAM" id="MobiDB-lite"/>
    </source>
</evidence>
<organism evidence="2 3">
    <name type="scientific">Rheinheimera riviphila</name>
    <dbReference type="NCBI Taxonomy" id="1834037"/>
    <lineage>
        <taxon>Bacteria</taxon>
        <taxon>Pseudomonadati</taxon>
        <taxon>Pseudomonadota</taxon>
        <taxon>Gammaproteobacteria</taxon>
        <taxon>Chromatiales</taxon>
        <taxon>Chromatiaceae</taxon>
        <taxon>Rheinheimera</taxon>
    </lineage>
</organism>
<dbReference type="OrthoDB" id="5295172at2"/>
<proteinExistence type="predicted"/>
<dbReference type="Pfam" id="PF13835">
    <property type="entry name" value="DUF4194"/>
    <property type="match status" value="1"/>
</dbReference>
<evidence type="ECO:0000313" key="3">
    <source>
        <dbReference type="Proteomes" id="UP000283077"/>
    </source>
</evidence>
<feature type="region of interest" description="Disordered" evidence="1">
    <location>
        <begin position="1"/>
        <end position="29"/>
    </location>
</feature>
<gene>
    <name evidence="2" type="ORF">EOE67_15840</name>
</gene>
<name>A0A437QIF4_9GAMM</name>
<feature type="compositionally biased region" description="Polar residues" evidence="1">
    <location>
        <begin position="19"/>
        <end position="29"/>
    </location>
</feature>
<dbReference type="InterPro" id="IPR025449">
    <property type="entry name" value="JetB"/>
</dbReference>